<proteinExistence type="predicted"/>
<dbReference type="Proteomes" id="UP001256588">
    <property type="component" value="Unassembled WGS sequence"/>
</dbReference>
<keyword evidence="2" id="KW-1185">Reference proteome</keyword>
<organism evidence="1 2">
    <name type="scientific">Luteimonas terrae</name>
    <dbReference type="NCBI Taxonomy" id="1530191"/>
    <lineage>
        <taxon>Bacteria</taxon>
        <taxon>Pseudomonadati</taxon>
        <taxon>Pseudomonadota</taxon>
        <taxon>Gammaproteobacteria</taxon>
        <taxon>Lysobacterales</taxon>
        <taxon>Lysobacteraceae</taxon>
        <taxon>Luteimonas</taxon>
    </lineage>
</organism>
<sequence length="51" mass="5528">MGPQLSLGKRPVISDAHDEEVEIAGSVVTPANAGRFQAAEWRVIQRLQLAD</sequence>
<protein>
    <submittedName>
        <fullName evidence="1">Uncharacterized protein</fullName>
    </submittedName>
</protein>
<name>A0ABU1Y1C5_9GAMM</name>
<gene>
    <name evidence="1" type="ORF">J2W68_003560</name>
</gene>
<accession>A0ABU1Y1C5</accession>
<evidence type="ECO:0000313" key="2">
    <source>
        <dbReference type="Proteomes" id="UP001256588"/>
    </source>
</evidence>
<evidence type="ECO:0000313" key="1">
    <source>
        <dbReference type="EMBL" id="MDR7194812.1"/>
    </source>
</evidence>
<dbReference type="RefSeq" id="WP_310238628.1">
    <property type="nucleotide sequence ID" value="NZ_JAVDWO010000020.1"/>
</dbReference>
<reference evidence="1 2" key="1">
    <citation type="submission" date="2023-07" db="EMBL/GenBank/DDBJ databases">
        <title>Sorghum-associated microbial communities from plants grown in Nebraska, USA.</title>
        <authorList>
            <person name="Schachtman D."/>
        </authorList>
    </citation>
    <scope>NUCLEOTIDE SEQUENCE [LARGE SCALE GENOMIC DNA]</scope>
    <source>
        <strain evidence="1 2">4099</strain>
    </source>
</reference>
<comment type="caution">
    <text evidence="1">The sequence shown here is derived from an EMBL/GenBank/DDBJ whole genome shotgun (WGS) entry which is preliminary data.</text>
</comment>
<dbReference type="EMBL" id="JAVDWO010000020">
    <property type="protein sequence ID" value="MDR7194812.1"/>
    <property type="molecule type" value="Genomic_DNA"/>
</dbReference>